<name>A0A951P9H5_9CYAN</name>
<evidence type="ECO:0000256" key="1">
    <source>
        <dbReference type="SAM" id="Phobius"/>
    </source>
</evidence>
<dbReference type="AlphaFoldDB" id="A0A951P9H5"/>
<comment type="caution">
    <text evidence="2">The sequence shown here is derived from an EMBL/GenBank/DDBJ whole genome shotgun (WGS) entry which is preliminary data.</text>
</comment>
<feature type="transmembrane region" description="Helical" evidence="1">
    <location>
        <begin position="91"/>
        <end position="114"/>
    </location>
</feature>
<feature type="transmembrane region" description="Helical" evidence="1">
    <location>
        <begin position="156"/>
        <end position="174"/>
    </location>
</feature>
<reference evidence="2" key="2">
    <citation type="journal article" date="2022" name="Microbiol. Resour. Announc.">
        <title>Metagenome Sequencing to Explore Phylogenomics of Terrestrial Cyanobacteria.</title>
        <authorList>
            <person name="Ward R.D."/>
            <person name="Stajich J.E."/>
            <person name="Johansen J.R."/>
            <person name="Huntemann M."/>
            <person name="Clum A."/>
            <person name="Foster B."/>
            <person name="Foster B."/>
            <person name="Roux S."/>
            <person name="Palaniappan K."/>
            <person name="Varghese N."/>
            <person name="Mukherjee S."/>
            <person name="Reddy T.B.K."/>
            <person name="Daum C."/>
            <person name="Copeland A."/>
            <person name="Chen I.A."/>
            <person name="Ivanova N.N."/>
            <person name="Kyrpides N.C."/>
            <person name="Shapiro N."/>
            <person name="Eloe-Fadrosh E.A."/>
            <person name="Pietrasiak N."/>
        </authorList>
    </citation>
    <scope>NUCLEOTIDE SEQUENCE</scope>
    <source>
        <strain evidence="2">GSE-TBD4-15B</strain>
    </source>
</reference>
<sequence length="564" mass="63248">MWPKMQSWFDPVEPPFSIPNRQVWGWLVLSLCVPLYFGGVTLLHQLSHAYIVQDDARQHVVYLARWLNPQQFAQDLIADYFTAVAPVGYKAIYWAAAQVGIAPLLLAKLLPLLLSLIATGYLFFCGLYIFPVPLSGFLTTLIFNQQIWLKSDLVSATPRAFVYPIFAAFLYYLLRRALIPCLLTVLLQGAFFPQLVLVQAGVLLLRCRRNPAFCLPGLLTAGLVISAYAVTRSEFGAAITASQMRQMPEYGLGGRNEYFGVKPLAFWLLGNSGLRIPVFPSIIWAGFGLPWLRRIRLNQVTLLGQVLLASLGSYGLAHLLLLRLHFPSRYTYHTLRIILAAAAGIVLTLLLKAGWRWLSLADLSRWRAQVWLGLSAVLAAALLIIPAVPPLFLQFQGWIIGDAPAVYDYLLAQPPGLLVASLAPESNNLPAFTKQSTLVGREFALPHHPQYYDQFIQRTRDLIQAQYSHKAVDLANFIEQYGVDFWLLERNAFAADYFSSQDWLIHSRLQDTLAEVATQLQQGTQPAILQVADRCTAVSTERLILLKADCMQQEFAAIQTQQNF</sequence>
<keyword evidence="1" id="KW-0812">Transmembrane</keyword>
<dbReference type="EMBL" id="JAHHHV010000022">
    <property type="protein sequence ID" value="MBW4464840.1"/>
    <property type="molecule type" value="Genomic_DNA"/>
</dbReference>
<reference evidence="2" key="1">
    <citation type="submission" date="2021-05" db="EMBL/GenBank/DDBJ databases">
        <authorList>
            <person name="Pietrasiak N."/>
            <person name="Ward R."/>
            <person name="Stajich J.E."/>
            <person name="Kurbessoian T."/>
        </authorList>
    </citation>
    <scope>NUCLEOTIDE SEQUENCE</scope>
    <source>
        <strain evidence="2">GSE-TBD4-15B</strain>
    </source>
</reference>
<gene>
    <name evidence="2" type="ORF">KME07_05285</name>
</gene>
<proteinExistence type="predicted"/>
<evidence type="ECO:0000313" key="3">
    <source>
        <dbReference type="Proteomes" id="UP000707356"/>
    </source>
</evidence>
<feature type="transmembrane region" description="Helical" evidence="1">
    <location>
        <begin position="23"/>
        <end position="43"/>
    </location>
</feature>
<dbReference type="Proteomes" id="UP000707356">
    <property type="component" value="Unassembled WGS sequence"/>
</dbReference>
<organism evidence="2 3">
    <name type="scientific">Pegethrix bostrychoides GSE-TBD4-15B</name>
    <dbReference type="NCBI Taxonomy" id="2839662"/>
    <lineage>
        <taxon>Bacteria</taxon>
        <taxon>Bacillati</taxon>
        <taxon>Cyanobacteriota</taxon>
        <taxon>Cyanophyceae</taxon>
        <taxon>Oculatellales</taxon>
        <taxon>Oculatellaceae</taxon>
        <taxon>Pegethrix</taxon>
    </lineage>
</organism>
<feature type="transmembrane region" description="Helical" evidence="1">
    <location>
        <begin position="120"/>
        <end position="144"/>
    </location>
</feature>
<keyword evidence="1" id="KW-0472">Membrane</keyword>
<feature type="transmembrane region" description="Helical" evidence="1">
    <location>
        <begin position="337"/>
        <end position="358"/>
    </location>
</feature>
<evidence type="ECO:0000313" key="2">
    <source>
        <dbReference type="EMBL" id="MBW4464840.1"/>
    </source>
</evidence>
<protein>
    <submittedName>
        <fullName evidence="2">Uncharacterized protein</fullName>
    </submittedName>
</protein>
<feature type="transmembrane region" description="Helical" evidence="1">
    <location>
        <begin position="186"/>
        <end position="205"/>
    </location>
</feature>
<keyword evidence="1" id="KW-1133">Transmembrane helix</keyword>
<accession>A0A951P9H5</accession>
<feature type="transmembrane region" description="Helical" evidence="1">
    <location>
        <begin position="212"/>
        <end position="230"/>
    </location>
</feature>
<feature type="transmembrane region" description="Helical" evidence="1">
    <location>
        <begin position="299"/>
        <end position="317"/>
    </location>
</feature>
<feature type="transmembrane region" description="Helical" evidence="1">
    <location>
        <begin position="370"/>
        <end position="392"/>
    </location>
</feature>
<feature type="transmembrane region" description="Helical" evidence="1">
    <location>
        <begin position="264"/>
        <end position="287"/>
    </location>
</feature>